<gene>
    <name evidence="1" type="ORF">KIN_23000</name>
</gene>
<comment type="caution">
    <text evidence="1">The sequence shown here is derived from an EMBL/GenBank/DDBJ whole genome shotgun (WGS) entry which is preliminary data.</text>
</comment>
<accession>A0A6N6JG67</accession>
<organism evidence="1 2">
    <name type="scientific">Litoreibacter roseus</name>
    <dbReference type="NCBI Taxonomy" id="2601869"/>
    <lineage>
        <taxon>Bacteria</taxon>
        <taxon>Pseudomonadati</taxon>
        <taxon>Pseudomonadota</taxon>
        <taxon>Alphaproteobacteria</taxon>
        <taxon>Rhodobacterales</taxon>
        <taxon>Roseobacteraceae</taxon>
        <taxon>Litoreibacter</taxon>
    </lineage>
</organism>
<dbReference type="EMBL" id="BLJE01000002">
    <property type="protein sequence ID" value="GFE65226.1"/>
    <property type="molecule type" value="Genomic_DNA"/>
</dbReference>
<reference evidence="1 2" key="1">
    <citation type="submission" date="2019-12" db="EMBL/GenBank/DDBJ databases">
        <title>Litoreibacter badius sp. nov., a novel bacteriochlorophyll a-containing bacterium in the genus Litoreibacter.</title>
        <authorList>
            <person name="Kanamuro M."/>
            <person name="Takabe Y."/>
            <person name="Mori K."/>
            <person name="Takaichi S."/>
            <person name="Hanada S."/>
        </authorList>
    </citation>
    <scope>NUCLEOTIDE SEQUENCE [LARGE SCALE GENOMIC DNA]</scope>
    <source>
        <strain evidence="1 2">K6</strain>
    </source>
</reference>
<protein>
    <submittedName>
        <fullName evidence="1">Uncharacterized protein</fullName>
    </submittedName>
</protein>
<evidence type="ECO:0000313" key="2">
    <source>
        <dbReference type="Proteomes" id="UP000436822"/>
    </source>
</evidence>
<name>A0A6N6JG67_9RHOB</name>
<keyword evidence="2" id="KW-1185">Reference proteome</keyword>
<proteinExistence type="predicted"/>
<evidence type="ECO:0000313" key="1">
    <source>
        <dbReference type="EMBL" id="GFE65226.1"/>
    </source>
</evidence>
<sequence>MDLALADVAKALRLEISRTSKDSDGEYTEVEERFELHFVDGSVLTFDRETAGINPHRVFQALKERGIAYELWSQDHTKGSVDTSKTFQRSY</sequence>
<dbReference type="Proteomes" id="UP000436822">
    <property type="component" value="Unassembled WGS sequence"/>
</dbReference>
<dbReference type="AlphaFoldDB" id="A0A6N6JG67"/>